<evidence type="ECO:0000256" key="6">
    <source>
        <dbReference type="ARBA" id="ARBA00023136"/>
    </source>
</evidence>
<evidence type="ECO:0000256" key="1">
    <source>
        <dbReference type="ARBA" id="ARBA00004308"/>
    </source>
</evidence>
<dbReference type="InterPro" id="IPR000479">
    <property type="entry name" value="CIMR_rpt"/>
</dbReference>
<dbReference type="AlphaFoldDB" id="A0A3P8UXZ1"/>
<dbReference type="InterPro" id="IPR009011">
    <property type="entry name" value="Man6P_isomerase_rcpt-bd_dom_sf"/>
</dbReference>
<comment type="subcellular location">
    <subcellularLocation>
        <location evidence="1">Endomembrane system</location>
    </subcellularLocation>
</comment>
<evidence type="ECO:0000259" key="8">
    <source>
        <dbReference type="PROSITE" id="PS51914"/>
    </source>
</evidence>
<dbReference type="Ensembl" id="ENSCSET00000007295.1">
    <property type="protein sequence ID" value="ENSCSEP00000007217.1"/>
    <property type="gene ID" value="ENSCSEG00000004657.1"/>
</dbReference>
<dbReference type="InterPro" id="IPR044865">
    <property type="entry name" value="MRH_dom"/>
</dbReference>
<dbReference type="STRING" id="244447.ENSCSEP00000007217"/>
<dbReference type="Proteomes" id="UP000265120">
    <property type="component" value="Chromosome 7"/>
</dbReference>
<dbReference type="SUPFAM" id="SSF50911">
    <property type="entry name" value="Mannose 6-phosphate receptor domain"/>
    <property type="match status" value="2"/>
</dbReference>
<feature type="domain" description="MRH" evidence="8">
    <location>
        <begin position="1"/>
        <end position="110"/>
    </location>
</feature>
<dbReference type="GeneTree" id="ENSGT00390000013943"/>
<accession>A0A3P8UXZ1</accession>
<proteinExistence type="predicted"/>
<keyword evidence="5" id="KW-1133">Transmembrane helix</keyword>
<protein>
    <recommendedName>
        <fullName evidence="8">MRH domain-containing protein</fullName>
    </recommendedName>
</protein>
<keyword evidence="3" id="KW-0812">Transmembrane</keyword>
<evidence type="ECO:0000256" key="4">
    <source>
        <dbReference type="ARBA" id="ARBA00022729"/>
    </source>
</evidence>
<evidence type="ECO:0000256" key="7">
    <source>
        <dbReference type="ARBA" id="ARBA00023157"/>
    </source>
</evidence>
<keyword evidence="10" id="KW-1185">Reference proteome</keyword>
<dbReference type="InParanoid" id="A0A3P8UXZ1"/>
<evidence type="ECO:0000313" key="10">
    <source>
        <dbReference type="Proteomes" id="UP000265120"/>
    </source>
</evidence>
<dbReference type="SMART" id="SM01404">
    <property type="entry name" value="CIMR"/>
    <property type="match status" value="1"/>
</dbReference>
<reference evidence="9 10" key="1">
    <citation type="journal article" date="2014" name="Nat. Genet.">
        <title>Whole-genome sequence of a flatfish provides insights into ZW sex chromosome evolution and adaptation to a benthic lifestyle.</title>
        <authorList>
            <person name="Chen S."/>
            <person name="Zhang G."/>
            <person name="Shao C."/>
            <person name="Huang Q."/>
            <person name="Liu G."/>
            <person name="Zhang P."/>
            <person name="Song W."/>
            <person name="An N."/>
            <person name="Chalopin D."/>
            <person name="Volff J.N."/>
            <person name="Hong Y."/>
            <person name="Li Q."/>
            <person name="Sha Z."/>
            <person name="Zhou H."/>
            <person name="Xie M."/>
            <person name="Yu Q."/>
            <person name="Liu Y."/>
            <person name="Xiang H."/>
            <person name="Wang N."/>
            <person name="Wu K."/>
            <person name="Yang C."/>
            <person name="Zhou Q."/>
            <person name="Liao X."/>
            <person name="Yang L."/>
            <person name="Hu Q."/>
            <person name="Zhang J."/>
            <person name="Meng L."/>
            <person name="Jin L."/>
            <person name="Tian Y."/>
            <person name="Lian J."/>
            <person name="Yang J."/>
            <person name="Miao G."/>
            <person name="Liu S."/>
            <person name="Liang Z."/>
            <person name="Yan F."/>
            <person name="Li Y."/>
            <person name="Sun B."/>
            <person name="Zhang H."/>
            <person name="Zhang J."/>
            <person name="Zhu Y."/>
            <person name="Du M."/>
            <person name="Zhao Y."/>
            <person name="Schartl M."/>
            <person name="Tang Q."/>
            <person name="Wang J."/>
        </authorList>
    </citation>
    <scope>NUCLEOTIDE SEQUENCE</scope>
</reference>
<dbReference type="Gene3D" id="2.70.130.10">
    <property type="entry name" value="Mannose-6-phosphate receptor binding domain"/>
    <property type="match status" value="2"/>
</dbReference>
<reference evidence="9" key="3">
    <citation type="submission" date="2025-09" db="UniProtKB">
        <authorList>
            <consortium name="Ensembl"/>
        </authorList>
    </citation>
    <scope>IDENTIFICATION</scope>
</reference>
<dbReference type="GO" id="GO:0038023">
    <property type="term" value="F:signaling receptor activity"/>
    <property type="evidence" value="ECO:0007669"/>
    <property type="project" value="InterPro"/>
</dbReference>
<dbReference type="GO" id="GO:0005537">
    <property type="term" value="F:D-mannose binding"/>
    <property type="evidence" value="ECO:0007669"/>
    <property type="project" value="InterPro"/>
</dbReference>
<name>A0A3P8UXZ1_CYNSE</name>
<dbReference type="Pfam" id="PF00878">
    <property type="entry name" value="CIMR"/>
    <property type="match status" value="1"/>
</dbReference>
<keyword evidence="2" id="KW-0813">Transport</keyword>
<dbReference type="GO" id="GO:0005770">
    <property type="term" value="C:late endosome"/>
    <property type="evidence" value="ECO:0007669"/>
    <property type="project" value="TreeGrafter"/>
</dbReference>
<evidence type="ECO:0000256" key="2">
    <source>
        <dbReference type="ARBA" id="ARBA00022448"/>
    </source>
</evidence>
<keyword evidence="7" id="KW-1015">Disulfide bond</keyword>
<organism evidence="9 10">
    <name type="scientific">Cynoglossus semilaevis</name>
    <name type="common">Tongue sole</name>
    <dbReference type="NCBI Taxonomy" id="244447"/>
    <lineage>
        <taxon>Eukaryota</taxon>
        <taxon>Metazoa</taxon>
        <taxon>Chordata</taxon>
        <taxon>Craniata</taxon>
        <taxon>Vertebrata</taxon>
        <taxon>Euteleostomi</taxon>
        <taxon>Actinopterygii</taxon>
        <taxon>Neopterygii</taxon>
        <taxon>Teleostei</taxon>
        <taxon>Neoteleostei</taxon>
        <taxon>Acanthomorphata</taxon>
        <taxon>Carangaria</taxon>
        <taxon>Pleuronectiformes</taxon>
        <taxon>Pleuronectoidei</taxon>
        <taxon>Cynoglossidae</taxon>
        <taxon>Cynoglossinae</taxon>
        <taxon>Cynoglossus</taxon>
    </lineage>
</organism>
<sequence length="162" mass="18423">YKWEAIDSDRNVSYEFKLCESSPSTSCDSSTAVCAQDLTTKTKQSVDLTLKTRSDAVLDFNSSMRCPERSNNVQTSISFQCGKTMGTPEFVDVSECVHYFEWKTYVACRRDKFKPHKEVPCYAFDSDGKKHDLSPLIKLKDGYLVDDGDDSVDFYINICRSL</sequence>
<dbReference type="GO" id="GO:0005886">
    <property type="term" value="C:plasma membrane"/>
    <property type="evidence" value="ECO:0007669"/>
    <property type="project" value="TreeGrafter"/>
</dbReference>
<dbReference type="GO" id="GO:0007041">
    <property type="term" value="P:lysosomal transport"/>
    <property type="evidence" value="ECO:0007669"/>
    <property type="project" value="InterPro"/>
</dbReference>
<keyword evidence="6" id="KW-0472">Membrane</keyword>
<evidence type="ECO:0000313" key="9">
    <source>
        <dbReference type="Ensembl" id="ENSCSEP00000007217.1"/>
    </source>
</evidence>
<keyword evidence="4" id="KW-0732">Signal</keyword>
<dbReference type="PROSITE" id="PS51914">
    <property type="entry name" value="MRH"/>
    <property type="match status" value="1"/>
</dbReference>
<evidence type="ECO:0000256" key="3">
    <source>
        <dbReference type="ARBA" id="ARBA00022692"/>
    </source>
</evidence>
<reference evidence="9" key="2">
    <citation type="submission" date="2025-08" db="UniProtKB">
        <authorList>
            <consortium name="Ensembl"/>
        </authorList>
    </citation>
    <scope>IDENTIFICATION</scope>
</reference>
<dbReference type="OMA" id="KWEAIDS"/>
<evidence type="ECO:0000256" key="5">
    <source>
        <dbReference type="ARBA" id="ARBA00022989"/>
    </source>
</evidence>
<dbReference type="GO" id="GO:0005520">
    <property type="term" value="F:insulin-like growth factor binding"/>
    <property type="evidence" value="ECO:0007669"/>
    <property type="project" value="TreeGrafter"/>
</dbReference>
<dbReference type="PANTHER" id="PTHR15071">
    <property type="entry name" value="MANNOSE-6-PHOSPHATE RECEPTOR FAMILY MEMBER"/>
    <property type="match status" value="1"/>
</dbReference>
<dbReference type="PANTHER" id="PTHR15071:SF17">
    <property type="entry name" value="CATION-INDEPENDENT MANNOSE-6-PHOSPHATE RECEPTOR"/>
    <property type="match status" value="1"/>
</dbReference>
<dbReference type="GO" id="GO:0005802">
    <property type="term" value="C:trans-Golgi network"/>
    <property type="evidence" value="ECO:0007669"/>
    <property type="project" value="TreeGrafter"/>
</dbReference>